<dbReference type="RefSeq" id="WP_143342402.1">
    <property type="nucleotide sequence ID" value="NZ_JAGIOO010000001.1"/>
</dbReference>
<evidence type="ECO:0008006" key="3">
    <source>
        <dbReference type="Google" id="ProtNLM"/>
    </source>
</evidence>
<dbReference type="EMBL" id="JAGIOO010000001">
    <property type="protein sequence ID" value="MBP2473125.1"/>
    <property type="molecule type" value="Genomic_DNA"/>
</dbReference>
<reference evidence="1 2" key="1">
    <citation type="submission" date="2021-03" db="EMBL/GenBank/DDBJ databases">
        <title>Sequencing the genomes of 1000 actinobacteria strains.</title>
        <authorList>
            <person name="Klenk H.-P."/>
        </authorList>
    </citation>
    <scope>NUCLEOTIDE SEQUENCE [LARGE SCALE GENOMIC DNA]</scope>
    <source>
        <strain evidence="1 2">DSM 44580</strain>
    </source>
</reference>
<accession>A0ABS5ABQ6</accession>
<protein>
    <recommendedName>
        <fullName evidence="3">Excreted virulence factor EspC, type VII ESX diderm</fullName>
    </recommendedName>
</protein>
<comment type="caution">
    <text evidence="1">The sequence shown here is derived from an EMBL/GenBank/DDBJ whole genome shotgun (WGS) entry which is preliminary data.</text>
</comment>
<sequence length="105" mass="11098">MTVGNRYRVSDEELDRHARQVDDVKAKVGTAHGAAQQVGMGGVGAYGLLCGAVLVPALELIRGGTDDALASAAEYADAIAAGLRESRADYGSTDDQVRSWMEDMR</sequence>
<keyword evidence="2" id="KW-1185">Reference proteome</keyword>
<evidence type="ECO:0000313" key="1">
    <source>
        <dbReference type="EMBL" id="MBP2473125.1"/>
    </source>
</evidence>
<name>A0ABS5ABQ6_9PSEU</name>
<gene>
    <name evidence="1" type="ORF">JOF53_001997</name>
</gene>
<evidence type="ECO:0000313" key="2">
    <source>
        <dbReference type="Proteomes" id="UP001519363"/>
    </source>
</evidence>
<proteinExistence type="predicted"/>
<organism evidence="1 2">
    <name type="scientific">Crossiella equi</name>
    <dbReference type="NCBI Taxonomy" id="130796"/>
    <lineage>
        <taxon>Bacteria</taxon>
        <taxon>Bacillati</taxon>
        <taxon>Actinomycetota</taxon>
        <taxon>Actinomycetes</taxon>
        <taxon>Pseudonocardiales</taxon>
        <taxon>Pseudonocardiaceae</taxon>
        <taxon>Crossiella</taxon>
    </lineage>
</organism>
<dbReference type="Proteomes" id="UP001519363">
    <property type="component" value="Unassembled WGS sequence"/>
</dbReference>